<dbReference type="Pfam" id="PF15067">
    <property type="entry name" value="FAM124"/>
    <property type="match status" value="1"/>
</dbReference>
<comment type="caution">
    <text evidence="3">The sequence shown here is derived from an EMBL/GenBank/DDBJ whole genome shotgun (WGS) entry which is preliminary data.</text>
</comment>
<comment type="similarity">
    <text evidence="1">Belongs to the FAM124 family.</text>
</comment>
<dbReference type="PANTHER" id="PTHR14715:SF6">
    <property type="entry name" value="FAM124 DOMAIN-CONTAINING PROTEIN"/>
    <property type="match status" value="1"/>
</dbReference>
<protein>
    <submittedName>
        <fullName evidence="3">Protein FAM124A-like</fullName>
    </submittedName>
</protein>
<reference evidence="3 4" key="1">
    <citation type="journal article" date="2021" name="Elife">
        <title>Chloroplast acquisition without the gene transfer in kleptoplastic sea slugs, Plakobranchus ocellatus.</title>
        <authorList>
            <person name="Maeda T."/>
            <person name="Takahashi S."/>
            <person name="Yoshida T."/>
            <person name="Shimamura S."/>
            <person name="Takaki Y."/>
            <person name="Nagai Y."/>
            <person name="Toyoda A."/>
            <person name="Suzuki Y."/>
            <person name="Arimoto A."/>
            <person name="Ishii H."/>
            <person name="Satoh N."/>
            <person name="Nishiyama T."/>
            <person name="Hasebe M."/>
            <person name="Maruyama T."/>
            <person name="Minagawa J."/>
            <person name="Obokata J."/>
            <person name="Shigenobu S."/>
        </authorList>
    </citation>
    <scope>NUCLEOTIDE SEQUENCE [LARGE SCALE GENOMIC DNA]</scope>
</reference>
<feature type="domain" description="FAM124" evidence="2">
    <location>
        <begin position="28"/>
        <end position="287"/>
    </location>
</feature>
<gene>
    <name evidence="3" type="ORF">ElyMa_004643400</name>
</gene>
<evidence type="ECO:0000313" key="3">
    <source>
        <dbReference type="EMBL" id="GFS03896.1"/>
    </source>
</evidence>
<sequence>MDEKKNVPDTPKYSKLSCRRSASKAGVCLTLVVPPGKRKYMCRILKPIVRDVRGLASLIDVTEQPDDAKNQRQDNRSCAPSYTVSSQELSAPALAVMLFLPEHSQTIPDVTTVRQRFLEFPWRYHHAIQLQSAGATKSNLLGQQDFYFLSRQLPLWSVSAGLPQSGLRVRFNVFVRRFNAMVEFYRLITNSEMESRKAGFCVFPLTPEQLGEESVSSSCDKKNVTSFTCELALKQCPMVNPFPVSDAYLSFPVSNLKSLLSILPTQARLVSNHRYLIHDPDGNPLILYNSDHHKHNDVSSKILEPLIASSGPSHTRLVIDKSSEHEFSIDSGRYSDFETSSFELENCMSKMIEEVDLLKSDSGLHGNNAGETSSFELENCMSKMIEEVDLLKSDSGLHGNNAGIFSKDYKTEATKRSEQRWVYRRTKETNCPHPAISDFKLEDCIKSTSHKKCTQHFMNNVSLPYKNGGECNGLGDGPSKNAICQCRRKQLQHWLPWCELETCKKNVFPTDSLSNERTYFSETDL</sequence>
<evidence type="ECO:0000313" key="4">
    <source>
        <dbReference type="Proteomes" id="UP000762676"/>
    </source>
</evidence>
<organism evidence="3 4">
    <name type="scientific">Elysia marginata</name>
    <dbReference type="NCBI Taxonomy" id="1093978"/>
    <lineage>
        <taxon>Eukaryota</taxon>
        <taxon>Metazoa</taxon>
        <taxon>Spiralia</taxon>
        <taxon>Lophotrochozoa</taxon>
        <taxon>Mollusca</taxon>
        <taxon>Gastropoda</taxon>
        <taxon>Heterobranchia</taxon>
        <taxon>Euthyneura</taxon>
        <taxon>Panpulmonata</taxon>
        <taxon>Sacoglossa</taxon>
        <taxon>Placobranchoidea</taxon>
        <taxon>Plakobranchidae</taxon>
        <taxon>Elysia</taxon>
    </lineage>
</organism>
<dbReference type="AlphaFoldDB" id="A0AAV4I4G2"/>
<dbReference type="Proteomes" id="UP000762676">
    <property type="component" value="Unassembled WGS sequence"/>
</dbReference>
<proteinExistence type="inferred from homology"/>
<evidence type="ECO:0000259" key="2">
    <source>
        <dbReference type="Pfam" id="PF15067"/>
    </source>
</evidence>
<dbReference type="PANTHER" id="PTHR14715">
    <property type="entry name" value="FAM124 DOMAIN-CONTAINING PROTEIN-RELATED"/>
    <property type="match status" value="1"/>
</dbReference>
<dbReference type="InterPro" id="IPR046365">
    <property type="entry name" value="FAM124_dom"/>
</dbReference>
<dbReference type="EMBL" id="BMAT01009313">
    <property type="protein sequence ID" value="GFS03896.1"/>
    <property type="molecule type" value="Genomic_DNA"/>
</dbReference>
<keyword evidence="4" id="KW-1185">Reference proteome</keyword>
<dbReference type="InterPro" id="IPR029380">
    <property type="entry name" value="FAM124"/>
</dbReference>
<accession>A0AAV4I4G2</accession>
<name>A0AAV4I4G2_9GAST</name>
<evidence type="ECO:0000256" key="1">
    <source>
        <dbReference type="ARBA" id="ARBA00006440"/>
    </source>
</evidence>